<evidence type="ECO:0000313" key="3">
    <source>
        <dbReference type="Proteomes" id="UP000799436"/>
    </source>
</evidence>
<feature type="region of interest" description="Disordered" evidence="1">
    <location>
        <begin position="381"/>
        <end position="410"/>
    </location>
</feature>
<keyword evidence="3" id="KW-1185">Reference proteome</keyword>
<feature type="region of interest" description="Disordered" evidence="1">
    <location>
        <begin position="168"/>
        <end position="217"/>
    </location>
</feature>
<organism evidence="2 3">
    <name type="scientific">Teratosphaeria nubilosa</name>
    <dbReference type="NCBI Taxonomy" id="161662"/>
    <lineage>
        <taxon>Eukaryota</taxon>
        <taxon>Fungi</taxon>
        <taxon>Dikarya</taxon>
        <taxon>Ascomycota</taxon>
        <taxon>Pezizomycotina</taxon>
        <taxon>Dothideomycetes</taxon>
        <taxon>Dothideomycetidae</taxon>
        <taxon>Mycosphaerellales</taxon>
        <taxon>Teratosphaeriaceae</taxon>
        <taxon>Teratosphaeria</taxon>
    </lineage>
</organism>
<feature type="compositionally biased region" description="Basic and acidic residues" evidence="1">
    <location>
        <begin position="225"/>
        <end position="234"/>
    </location>
</feature>
<evidence type="ECO:0000313" key="2">
    <source>
        <dbReference type="EMBL" id="KAF2773700.1"/>
    </source>
</evidence>
<protein>
    <submittedName>
        <fullName evidence="2">Uncharacterized protein</fullName>
    </submittedName>
</protein>
<feature type="compositionally biased region" description="Basic and acidic residues" evidence="1">
    <location>
        <begin position="398"/>
        <end position="408"/>
    </location>
</feature>
<name>A0A6G1LM52_9PEZI</name>
<dbReference type="OrthoDB" id="336240at2759"/>
<dbReference type="Gene3D" id="3.30.70.330">
    <property type="match status" value="1"/>
</dbReference>
<feature type="region of interest" description="Disordered" evidence="1">
    <location>
        <begin position="223"/>
        <end position="242"/>
    </location>
</feature>
<accession>A0A6G1LM52</accession>
<dbReference type="AlphaFoldDB" id="A0A6G1LM52"/>
<sequence>MAGRKLLRSETIRHGKGEYSGGFTPLRRVEEIGEGDITPRTSDFPYQIPFRPQSGHALRINTARGQAGTPSIDTPTDDGNDHGGVSLVGMTSAYEEPRNQETNGEVSVIMPNEMSSNVSHSARYGLGGGIGSIDAIVRSPVFESRSIPPPSVTNHAYRFVDNYHEKDRFSAGQTGRRTSGVGGPINQRSSSRQGNRNKHSAYVDQKRSGTPGGYRGQQRIFSRSQHGETHDGHRALSGRSTPGSINGQIGNGMHGATHAQDGFNNPRHGPFHPGIPFGMAGSSGFDGAGIHVIGPAGFDGVRSPFPGPMSFNGALDGNIAGHRGGPDVTGGHNGYIATLSGFDIERPQSAAHWRNGAVAMPHHQPNHGVSADHRLMLPDNPQQGLLPRANSYAGSESSGRDSVHDSRRAVHGNRARELALMIKSGACDPGDDYDFGKKNIYGPMTYYGNKKAGELSPTKYRAGRKTQLQIDQESMRLAARRDKDIKGSAAAYIGVEPRANPLWLHQVQLGFKPSSEQFFDALPITEPCRHIAPSNAGVVRLMGFPFDAPRAEVTAFLCRQAKIVPQPLGSPYFAVHVIMERSTGKTNDAFIELASEVEAVRVVGQSEKRTLNGRPQKMGDRTVEVVMSCQEDLMHEMFGKAKKIAWAGNTPVVSNEVECYYPGVPSEGFNGFVGTEELHEMLQRCEHPQRYFHITRHQPRLFEHWTSTLVKYPWQALDCVSIAERDRLFEATMKIVTALVNALQYAAKGSYDVNKVTFGTLRELTVTVLTCPGFSEVQKATYVRLMFEKELASVCDPKGTNLAFGGVRTISACWPFKVLAIDPAAPKEMVEVGGLGSLTNLLRCTDEVYSTSCTSSARRCKPRRSSSVWLNAIVVA</sequence>
<evidence type="ECO:0000256" key="1">
    <source>
        <dbReference type="SAM" id="MobiDB-lite"/>
    </source>
</evidence>
<proteinExistence type="predicted"/>
<dbReference type="EMBL" id="ML995810">
    <property type="protein sequence ID" value="KAF2773700.1"/>
    <property type="molecule type" value="Genomic_DNA"/>
</dbReference>
<dbReference type="InterPro" id="IPR012677">
    <property type="entry name" value="Nucleotide-bd_a/b_plait_sf"/>
</dbReference>
<dbReference type="Proteomes" id="UP000799436">
    <property type="component" value="Unassembled WGS sequence"/>
</dbReference>
<reference evidence="2" key="1">
    <citation type="journal article" date="2020" name="Stud. Mycol.">
        <title>101 Dothideomycetes genomes: a test case for predicting lifestyles and emergence of pathogens.</title>
        <authorList>
            <person name="Haridas S."/>
            <person name="Albert R."/>
            <person name="Binder M."/>
            <person name="Bloem J."/>
            <person name="Labutti K."/>
            <person name="Salamov A."/>
            <person name="Andreopoulos B."/>
            <person name="Baker S."/>
            <person name="Barry K."/>
            <person name="Bills G."/>
            <person name="Bluhm B."/>
            <person name="Cannon C."/>
            <person name="Castanera R."/>
            <person name="Culley D."/>
            <person name="Daum C."/>
            <person name="Ezra D."/>
            <person name="Gonzalez J."/>
            <person name="Henrissat B."/>
            <person name="Kuo A."/>
            <person name="Liang C."/>
            <person name="Lipzen A."/>
            <person name="Lutzoni F."/>
            <person name="Magnuson J."/>
            <person name="Mondo S."/>
            <person name="Nolan M."/>
            <person name="Ohm R."/>
            <person name="Pangilinan J."/>
            <person name="Park H.-J."/>
            <person name="Ramirez L."/>
            <person name="Alfaro M."/>
            <person name="Sun H."/>
            <person name="Tritt A."/>
            <person name="Yoshinaga Y."/>
            <person name="Zwiers L.-H."/>
            <person name="Turgeon B."/>
            <person name="Goodwin S."/>
            <person name="Spatafora J."/>
            <person name="Crous P."/>
            <person name="Grigoriev I."/>
        </authorList>
    </citation>
    <scope>NUCLEOTIDE SEQUENCE</scope>
    <source>
        <strain evidence="2">CBS 116005</strain>
    </source>
</reference>
<gene>
    <name evidence="2" type="ORF">EJ03DRAFT_104920</name>
</gene>